<name>A0A9X1IGX5_9PROT</name>
<feature type="transmembrane region" description="Helical" evidence="1">
    <location>
        <begin position="7"/>
        <end position="29"/>
    </location>
</feature>
<keyword evidence="4" id="KW-1185">Reference proteome</keyword>
<protein>
    <submittedName>
        <fullName evidence="3">AsmA family protein</fullName>
    </submittedName>
</protein>
<dbReference type="Pfam" id="PF05170">
    <property type="entry name" value="AsmA"/>
    <property type="match status" value="2"/>
</dbReference>
<dbReference type="PANTHER" id="PTHR30441">
    <property type="entry name" value="DUF748 DOMAIN-CONTAINING PROTEIN"/>
    <property type="match status" value="1"/>
</dbReference>
<dbReference type="PANTHER" id="PTHR30441:SF9">
    <property type="entry name" value="ASMA FAMILY PROTEIN YHJG"/>
    <property type="match status" value="1"/>
</dbReference>
<keyword evidence="1" id="KW-0812">Transmembrane</keyword>
<keyword evidence="1" id="KW-0472">Membrane</keyword>
<dbReference type="AlphaFoldDB" id="A0A9X1IGX5"/>
<dbReference type="GO" id="GO:0090313">
    <property type="term" value="P:regulation of protein targeting to membrane"/>
    <property type="evidence" value="ECO:0007669"/>
    <property type="project" value="TreeGrafter"/>
</dbReference>
<evidence type="ECO:0000313" key="3">
    <source>
        <dbReference type="EMBL" id="MCB4824352.1"/>
    </source>
</evidence>
<comment type="caution">
    <text evidence="3">The sequence shown here is derived from an EMBL/GenBank/DDBJ whole genome shotgun (WGS) entry which is preliminary data.</text>
</comment>
<accession>A0A9X1IGX5</accession>
<organism evidence="3 4">
    <name type="scientific">Roseicella aerolata</name>
    <dbReference type="NCBI Taxonomy" id="2883479"/>
    <lineage>
        <taxon>Bacteria</taxon>
        <taxon>Pseudomonadati</taxon>
        <taxon>Pseudomonadota</taxon>
        <taxon>Alphaproteobacteria</taxon>
        <taxon>Acetobacterales</taxon>
        <taxon>Roseomonadaceae</taxon>
        <taxon>Roseicella</taxon>
    </lineage>
</organism>
<evidence type="ECO:0000259" key="2">
    <source>
        <dbReference type="Pfam" id="PF05170"/>
    </source>
</evidence>
<dbReference type="InterPro" id="IPR052894">
    <property type="entry name" value="AsmA-related"/>
</dbReference>
<evidence type="ECO:0000256" key="1">
    <source>
        <dbReference type="SAM" id="Phobius"/>
    </source>
</evidence>
<evidence type="ECO:0000313" key="4">
    <source>
        <dbReference type="Proteomes" id="UP001139311"/>
    </source>
</evidence>
<proteinExistence type="predicted"/>
<feature type="domain" description="AsmA" evidence="2">
    <location>
        <begin position="187"/>
        <end position="538"/>
    </location>
</feature>
<dbReference type="EMBL" id="JAJAQI010000041">
    <property type="protein sequence ID" value="MCB4824352.1"/>
    <property type="molecule type" value="Genomic_DNA"/>
</dbReference>
<reference evidence="3" key="1">
    <citation type="submission" date="2021-10" db="EMBL/GenBank/DDBJ databases">
        <title>Roseicella aerolatum sp. nov., isolated from aerosols of e-waste dismantling site.</title>
        <authorList>
            <person name="Qin T."/>
        </authorList>
    </citation>
    <scope>NUCLEOTIDE SEQUENCE</scope>
    <source>
        <strain evidence="3">GB24</strain>
    </source>
</reference>
<gene>
    <name evidence="3" type="ORF">LHA35_21710</name>
</gene>
<feature type="domain" description="AsmA" evidence="2">
    <location>
        <begin position="17"/>
        <end position="129"/>
    </location>
</feature>
<dbReference type="GO" id="GO:0005886">
    <property type="term" value="C:plasma membrane"/>
    <property type="evidence" value="ECO:0007669"/>
    <property type="project" value="TreeGrafter"/>
</dbReference>
<sequence>MVTRRAWRWGLGLGLPLAVLVLFLALFRWDWLIPIIESQAAARLGRPVTLQHLHVSLGRTITVTAEGLRVGNPEDFPEDPPLAFLPRTRIDVALKPLLRGDIVIPAIELEEPRVELIGREDGRTNYAFDTGGAGGGGEEAGGPQIGALRIRDGQVHAAIAGLQADFNIALNTEDPPEGEPALLAEARGTYAAQPITARFRGGAVLNLRDAERPWPVKLTLANGPTRIALRGTVRDPIKLAGADLRLDIQSPDAARLGPLTGVSIPPTPPFRATGRLDYAEGRFRFTDIEGRLGNSDIAGTTTISLGGRTVLTADLRSRRVDLADLAGVIGGTPGRAGTPGQTPEQRRAIAERQASPRLLPTSPISIPRLQKADIHARYHADQIRGEGMPFDGLEAIVDIEDGVIRLHPGKFRVGRGEITADATLTPQENGMLRAKADIELRRVDISRLMQAAGAGGAGTIGGVGRIETAGRSVSEMAGNADGELTMVTVGGNISSLLADLSGLQFGKALLSALGIPERAQIECLIGDFGLTRGALRIRTLLLDTDSHVVTGSGVAGLGREVLDLRLRTESKRFTIGSLPTTIAITGSFKDPTIAPEVGELAARAGAAVGLGVLFAPLALLPTIQLGVGENSQCERLTEAGRGQEAERLR</sequence>
<dbReference type="InterPro" id="IPR007844">
    <property type="entry name" value="AsmA"/>
</dbReference>
<keyword evidence="1" id="KW-1133">Transmembrane helix</keyword>
<dbReference type="RefSeq" id="WP_226611962.1">
    <property type="nucleotide sequence ID" value="NZ_JAJAQI010000041.1"/>
</dbReference>
<dbReference type="Proteomes" id="UP001139311">
    <property type="component" value="Unassembled WGS sequence"/>
</dbReference>